<dbReference type="InterPro" id="IPR032747">
    <property type="entry name" value="NUFIP2"/>
</dbReference>
<evidence type="ECO:0000256" key="1">
    <source>
        <dbReference type="SAM" id="MobiDB-lite"/>
    </source>
</evidence>
<proteinExistence type="predicted"/>
<dbReference type="GO" id="GO:0005654">
    <property type="term" value="C:nucleoplasm"/>
    <property type="evidence" value="ECO:0007669"/>
    <property type="project" value="TreeGrafter"/>
</dbReference>
<evidence type="ECO:0000313" key="3">
    <source>
        <dbReference type="Proteomes" id="UP000261540"/>
    </source>
</evidence>
<reference evidence="2" key="1">
    <citation type="submission" date="2025-08" db="UniProtKB">
        <authorList>
            <consortium name="Ensembl"/>
        </authorList>
    </citation>
    <scope>IDENTIFICATION</scope>
</reference>
<feature type="compositionally biased region" description="Polar residues" evidence="1">
    <location>
        <begin position="179"/>
        <end position="197"/>
    </location>
</feature>
<evidence type="ECO:0000313" key="2">
    <source>
        <dbReference type="Ensembl" id="ENSPKIP00000012521.1"/>
    </source>
</evidence>
<feature type="compositionally biased region" description="Gly residues" evidence="1">
    <location>
        <begin position="44"/>
        <end position="55"/>
    </location>
</feature>
<dbReference type="PANTHER" id="PTHR28333">
    <property type="entry name" value="NUCLEAR FRAGILE X MENTAL RETARDATION-INTERACTING PROTEIN 2"/>
    <property type="match status" value="1"/>
</dbReference>
<keyword evidence="3" id="KW-1185">Reference proteome</keyword>
<dbReference type="Pfam" id="PF15293">
    <property type="entry name" value="NUFIP2"/>
    <property type="match status" value="1"/>
</dbReference>
<feature type="region of interest" description="Disordered" evidence="1">
    <location>
        <begin position="179"/>
        <end position="207"/>
    </location>
</feature>
<organism evidence="2 3">
    <name type="scientific">Paramormyrops kingsleyae</name>
    <dbReference type="NCBI Taxonomy" id="1676925"/>
    <lineage>
        <taxon>Eukaryota</taxon>
        <taxon>Metazoa</taxon>
        <taxon>Chordata</taxon>
        <taxon>Craniata</taxon>
        <taxon>Vertebrata</taxon>
        <taxon>Euteleostomi</taxon>
        <taxon>Actinopterygii</taxon>
        <taxon>Neopterygii</taxon>
        <taxon>Teleostei</taxon>
        <taxon>Osteoglossocephala</taxon>
        <taxon>Osteoglossomorpha</taxon>
        <taxon>Osteoglossiformes</taxon>
        <taxon>Mormyridae</taxon>
        <taxon>Paramormyrops</taxon>
    </lineage>
</organism>
<sequence length="308" mass="32650">MHIKTGTWEVSVCESDPLCDTAGLVSPPNPESQIRNRRLSPGSGNSGGGGGGGGRVNRDTCQNLPPLSENHTHRYPYGHTSTSDRDKERRGQPHSRSFRKEAPRAGRATERGQRERWVEDSLSLLKPPPAFPVQDSPAKLQPAVSYASKVKQGGAGSVAEDLPGIGVLLQNQWGLSFISDSPQNADSSGPTTQNGPSHGSPLIPSFGSGVTDPAGNASLVSDGSVPTVSTLPVGKCGLEAESPPELLLGCRHLVEALRYHTQGESGRSFHCSQVHAFAPILVSSTCLNVLWFKMSPYSPSVLTMLMAL</sequence>
<accession>A0A3B3R4A9</accession>
<feature type="compositionally biased region" description="Basic and acidic residues" evidence="1">
    <location>
        <begin position="82"/>
        <end position="91"/>
    </location>
</feature>
<dbReference type="PANTHER" id="PTHR28333:SF1">
    <property type="entry name" value="SI:CH211-214J24.10"/>
    <property type="match status" value="1"/>
</dbReference>
<feature type="compositionally biased region" description="Basic and acidic residues" evidence="1">
    <location>
        <begin position="98"/>
        <end position="116"/>
    </location>
</feature>
<dbReference type="AlphaFoldDB" id="A0A3B3R4A9"/>
<dbReference type="GO" id="GO:0003723">
    <property type="term" value="F:RNA binding"/>
    <property type="evidence" value="ECO:0007669"/>
    <property type="project" value="InterPro"/>
</dbReference>
<name>A0A3B3R4A9_9TELE</name>
<reference evidence="2" key="2">
    <citation type="submission" date="2025-09" db="UniProtKB">
        <authorList>
            <consortium name="Ensembl"/>
        </authorList>
    </citation>
    <scope>IDENTIFICATION</scope>
</reference>
<dbReference type="Proteomes" id="UP000261540">
    <property type="component" value="Unplaced"/>
</dbReference>
<dbReference type="Ensembl" id="ENSPKIT00000036919.1">
    <property type="protein sequence ID" value="ENSPKIP00000012521.1"/>
    <property type="gene ID" value="ENSPKIG00000000279.1"/>
</dbReference>
<protein>
    <submittedName>
        <fullName evidence="2">Uncharacterized LOC111838796</fullName>
    </submittedName>
</protein>
<dbReference type="GO" id="GO:0010494">
    <property type="term" value="C:cytoplasmic stress granule"/>
    <property type="evidence" value="ECO:0007669"/>
    <property type="project" value="TreeGrafter"/>
</dbReference>
<dbReference type="GeneTree" id="ENSGT00390000009992"/>
<feature type="region of interest" description="Disordered" evidence="1">
    <location>
        <begin position="18"/>
        <end position="116"/>
    </location>
</feature>